<accession>A0ABV7ZYR8</accession>
<evidence type="ECO:0000256" key="3">
    <source>
        <dbReference type="ARBA" id="ARBA00032446"/>
    </source>
</evidence>
<comment type="caution">
    <text evidence="5">The sequence shown here is derived from an EMBL/GenBank/DDBJ whole genome shotgun (WGS) entry which is preliminary data.</text>
</comment>
<dbReference type="NCBIfam" id="TIGR03725">
    <property type="entry name" value="T6A_YeaZ"/>
    <property type="match status" value="1"/>
</dbReference>
<evidence type="ECO:0000256" key="2">
    <source>
        <dbReference type="ARBA" id="ARBA00019012"/>
    </source>
</evidence>
<keyword evidence="5" id="KW-0808">Transferase</keyword>
<dbReference type="SUPFAM" id="SSF53067">
    <property type="entry name" value="Actin-like ATPase domain"/>
    <property type="match status" value="2"/>
</dbReference>
<organism evidence="5 6">
    <name type="scientific">Saccharospirillum mangrovi</name>
    <dbReference type="NCBI Taxonomy" id="2161747"/>
    <lineage>
        <taxon>Bacteria</taxon>
        <taxon>Pseudomonadati</taxon>
        <taxon>Pseudomonadota</taxon>
        <taxon>Gammaproteobacteria</taxon>
        <taxon>Oceanospirillales</taxon>
        <taxon>Saccharospirillaceae</taxon>
        <taxon>Saccharospirillum</taxon>
    </lineage>
</organism>
<dbReference type="RefSeq" id="WP_380696973.1">
    <property type="nucleotide sequence ID" value="NZ_JBHRYR010000003.1"/>
</dbReference>
<protein>
    <recommendedName>
        <fullName evidence="2">tRNA threonylcarbamoyladenosine biosynthesis protein TsaB</fullName>
    </recommendedName>
    <alternativeName>
        <fullName evidence="3">t(6)A37 threonylcarbamoyladenosine biosynthesis protein TsaB</fullName>
    </alternativeName>
</protein>
<name>A0ABV7ZYR8_9GAMM</name>
<proteinExistence type="inferred from homology"/>
<dbReference type="InterPro" id="IPR022496">
    <property type="entry name" value="T6A_TsaB"/>
</dbReference>
<keyword evidence="6" id="KW-1185">Reference proteome</keyword>
<dbReference type="InterPro" id="IPR043129">
    <property type="entry name" value="ATPase_NBD"/>
</dbReference>
<gene>
    <name evidence="5" type="primary">tsaB</name>
    <name evidence="5" type="ORF">ACFOOG_12375</name>
</gene>
<dbReference type="CDD" id="cd24032">
    <property type="entry name" value="ASKHA_NBD_TsaB"/>
    <property type="match status" value="1"/>
</dbReference>
<evidence type="ECO:0000313" key="5">
    <source>
        <dbReference type="EMBL" id="MFC3853632.1"/>
    </source>
</evidence>
<dbReference type="Pfam" id="PF00814">
    <property type="entry name" value="TsaD"/>
    <property type="match status" value="1"/>
</dbReference>
<dbReference type="EMBL" id="JBHRYR010000003">
    <property type="protein sequence ID" value="MFC3853632.1"/>
    <property type="molecule type" value="Genomic_DNA"/>
</dbReference>
<dbReference type="InterPro" id="IPR000905">
    <property type="entry name" value="Gcp-like_dom"/>
</dbReference>
<sequence length="225" mass="23776">MTRILAIDTTTEACSVALSLDGHEVAECFEIATRTHTQRLLPMVDEVLKAADVALASLDGIACTRGPGSFTGIRVGVSAAQGLAFAAGLPVLPLSTLAVLAWQGAELQPEKERWQVVMDARMGEVYCAAFSAPDKGFRLLEGEALLPPADLTVWTDLASGRIGSGWALPELAVTSDVITEEAGLPTAAAAARLADFLLTRDGTSLWQPAEALQPLYLRDQVTHGH</sequence>
<dbReference type="GO" id="GO:0061711">
    <property type="term" value="F:tRNA N(6)-L-threonylcarbamoyladenine synthase activity"/>
    <property type="evidence" value="ECO:0007669"/>
    <property type="project" value="UniProtKB-EC"/>
</dbReference>
<evidence type="ECO:0000313" key="6">
    <source>
        <dbReference type="Proteomes" id="UP001595617"/>
    </source>
</evidence>
<dbReference type="PANTHER" id="PTHR11735">
    <property type="entry name" value="TRNA N6-ADENOSINE THREONYLCARBAMOYLTRANSFERASE"/>
    <property type="match status" value="1"/>
</dbReference>
<reference evidence="6" key="1">
    <citation type="journal article" date="2019" name="Int. J. Syst. Evol. Microbiol.">
        <title>The Global Catalogue of Microorganisms (GCM) 10K type strain sequencing project: providing services to taxonomists for standard genome sequencing and annotation.</title>
        <authorList>
            <consortium name="The Broad Institute Genomics Platform"/>
            <consortium name="The Broad Institute Genome Sequencing Center for Infectious Disease"/>
            <person name="Wu L."/>
            <person name="Ma J."/>
        </authorList>
    </citation>
    <scope>NUCLEOTIDE SEQUENCE [LARGE SCALE GENOMIC DNA]</scope>
    <source>
        <strain evidence="6">IBRC 10765</strain>
    </source>
</reference>
<comment type="similarity">
    <text evidence="1">Belongs to the KAE1 / TsaD family. TsaB subfamily.</text>
</comment>
<evidence type="ECO:0000259" key="4">
    <source>
        <dbReference type="Pfam" id="PF00814"/>
    </source>
</evidence>
<keyword evidence="5" id="KW-0012">Acyltransferase</keyword>
<dbReference type="Gene3D" id="3.30.420.40">
    <property type="match status" value="2"/>
</dbReference>
<dbReference type="Proteomes" id="UP001595617">
    <property type="component" value="Unassembled WGS sequence"/>
</dbReference>
<evidence type="ECO:0000256" key="1">
    <source>
        <dbReference type="ARBA" id="ARBA00010493"/>
    </source>
</evidence>
<dbReference type="PANTHER" id="PTHR11735:SF11">
    <property type="entry name" value="TRNA THREONYLCARBAMOYLADENOSINE BIOSYNTHESIS PROTEIN TSAB"/>
    <property type="match status" value="1"/>
</dbReference>
<feature type="domain" description="Gcp-like" evidence="4">
    <location>
        <begin position="30"/>
        <end position="151"/>
    </location>
</feature>